<dbReference type="AlphaFoldDB" id="A0A518H4X2"/>
<feature type="region of interest" description="Disordered" evidence="1">
    <location>
        <begin position="139"/>
        <end position="159"/>
    </location>
</feature>
<sequence length="1042" mass="113320" precursor="true">MARPRPLLIRAAAAVALIALPSTARSAPVPQDDGTGLPPAIDRPVDFEAEVRPILETRCVSCHGPETRKGGLRLDNEADAMVGGDSGPSIEPGDGAASFLIEKVAGLDPLSTMPPTGAPLSGEQVGLLQAWIDQGAPWDDPGAPAEAARSDHWSFEAPDRPGLPGVLDAAWPANPIDRFILSRLEAEGLVPSPEADRATLIRRLSLDLIGLPPTPEEVDAFLGDDRPDAYERLVDRLLASPHYGERWGRRWLDLARFADTNGYEKDRERSIWPYRDWVIDALNADMPFDRFTVEQVAGDLLPGASTDQRVATGFHRNTMINEEGGIDVEEFRYASVVDRVATTGSTWLGLTVGCAQCHTHKFDPITQREYFRLFAFLNNADEPEIPVPNPVIARRRAEIQGQVDALVAELADQFPMPPDGDPALTEGERRRQHLDGSRAGWESGLRTFDWTTIKPTGLASKNGATMELLNDGSVLVSGDKPNQDVYTVELEADLGGVTGLRLEVLPHESLPDGGPGRAPLFSVGDFLLTEFLAEAGAAGGDLGPVTISGATEDHAEEGHPASKAVDGVPDTGWNVKGKIGEPHAAVFAFERPLEGGTNRLVLTIRQEYIHQMTIGRFRISVTTDPEPVASGLPADVEAIARVPEAERSAAQRERITQYYLSIAPELVEQHERIETLRDSMPEFPTTMVMRERRPEHSRTTHIHPRGEFLAIGEPVGPGVPSVLHPISEEGEPAPDRLTLARWLVGDENPLVARVTVNRLWAAHFVRGIVPTLDDFGTRGEPPSHPELLDWLAVEFEDSGWGLKGMHRLIVTSATYRQSSDVPPTLLERDPESVLLARGPRMRLEAEQVRDLALAASGLLVPEIGGPSVYPPQPEGVTSIAYGGPSWPTSTGPDRYRRGLYTFLKRTAPYAAFLTFDAPTSEVTCTRRERSNTPLQALTLLNDPVFVEASQAMARRVLAELPDGDDEARAVRAFRLVLGRRPGASEVAAILDFVEAQRARVEAGELDAAAIAGDEHAPDLAERASWAATCRALLNLDETITSE</sequence>
<reference evidence="6 7" key="1">
    <citation type="submission" date="2019-02" db="EMBL/GenBank/DDBJ databases">
        <title>Deep-cultivation of Planctomycetes and their phenomic and genomic characterization uncovers novel biology.</title>
        <authorList>
            <person name="Wiegand S."/>
            <person name="Jogler M."/>
            <person name="Boedeker C."/>
            <person name="Pinto D."/>
            <person name="Vollmers J."/>
            <person name="Rivas-Marin E."/>
            <person name="Kohn T."/>
            <person name="Peeters S.H."/>
            <person name="Heuer A."/>
            <person name="Rast P."/>
            <person name="Oberbeckmann S."/>
            <person name="Bunk B."/>
            <person name="Jeske O."/>
            <person name="Meyerdierks A."/>
            <person name="Storesund J.E."/>
            <person name="Kallscheuer N."/>
            <person name="Luecker S."/>
            <person name="Lage O.M."/>
            <person name="Pohl T."/>
            <person name="Merkel B.J."/>
            <person name="Hornburger P."/>
            <person name="Mueller R.-W."/>
            <person name="Bruemmer F."/>
            <person name="Labrenz M."/>
            <person name="Spormann A.M."/>
            <person name="Op den Camp H."/>
            <person name="Overmann J."/>
            <person name="Amann R."/>
            <person name="Jetten M.S.M."/>
            <person name="Mascher T."/>
            <person name="Medema M.H."/>
            <person name="Devos D.P."/>
            <person name="Kaster A.-K."/>
            <person name="Ovreas L."/>
            <person name="Rohde M."/>
            <person name="Galperin M.Y."/>
            <person name="Jogler C."/>
        </authorList>
    </citation>
    <scope>NUCLEOTIDE SEQUENCE [LARGE SCALE GENOMIC DNA]</scope>
    <source>
        <strain evidence="6 7">ElP</strain>
    </source>
</reference>
<dbReference type="Pfam" id="PF07583">
    <property type="entry name" value="PSCyt2"/>
    <property type="match status" value="1"/>
</dbReference>
<evidence type="ECO:0000259" key="3">
    <source>
        <dbReference type="Pfam" id="PF07583"/>
    </source>
</evidence>
<keyword evidence="2" id="KW-0732">Signal</keyword>
<evidence type="ECO:0000259" key="4">
    <source>
        <dbReference type="Pfam" id="PF07587"/>
    </source>
</evidence>
<evidence type="ECO:0000259" key="5">
    <source>
        <dbReference type="Pfam" id="PF07635"/>
    </source>
</evidence>
<dbReference type="EMBL" id="CP036426">
    <property type="protein sequence ID" value="QDV35890.1"/>
    <property type="molecule type" value="Genomic_DNA"/>
</dbReference>
<dbReference type="Pfam" id="PF07587">
    <property type="entry name" value="PSD1"/>
    <property type="match status" value="1"/>
</dbReference>
<keyword evidence="7" id="KW-1185">Reference proteome</keyword>
<dbReference type="RefSeq" id="WP_145271790.1">
    <property type="nucleotide sequence ID" value="NZ_CP036426.1"/>
</dbReference>
<dbReference type="Proteomes" id="UP000317835">
    <property type="component" value="Chromosome"/>
</dbReference>
<gene>
    <name evidence="6" type="ORF">ElP_37980</name>
</gene>
<feature type="compositionally biased region" description="Basic and acidic residues" evidence="1">
    <location>
        <begin position="148"/>
        <end position="159"/>
    </location>
</feature>
<dbReference type="SUPFAM" id="SSF46626">
    <property type="entry name" value="Cytochrome c"/>
    <property type="match status" value="1"/>
</dbReference>
<dbReference type="OrthoDB" id="127107at2"/>
<dbReference type="GO" id="GO:0020037">
    <property type="term" value="F:heme binding"/>
    <property type="evidence" value="ECO:0007669"/>
    <property type="project" value="InterPro"/>
</dbReference>
<evidence type="ECO:0000256" key="2">
    <source>
        <dbReference type="SAM" id="SignalP"/>
    </source>
</evidence>
<dbReference type="KEGG" id="tpla:ElP_37980"/>
<accession>A0A518H4X2</accession>
<evidence type="ECO:0000313" key="7">
    <source>
        <dbReference type="Proteomes" id="UP000317835"/>
    </source>
</evidence>
<proteinExistence type="predicted"/>
<evidence type="ECO:0000313" key="6">
    <source>
        <dbReference type="EMBL" id="QDV35890.1"/>
    </source>
</evidence>
<name>A0A518H4X2_9BACT</name>
<dbReference type="PANTHER" id="PTHR35889">
    <property type="entry name" value="CYCLOINULO-OLIGOSACCHARIDE FRUCTANOTRANSFERASE-RELATED"/>
    <property type="match status" value="1"/>
</dbReference>
<dbReference type="InterPro" id="IPR011429">
    <property type="entry name" value="Cyt_c_Planctomycete-type"/>
</dbReference>
<feature type="domain" description="DUF1549" evidence="3">
    <location>
        <begin position="175"/>
        <end position="381"/>
    </location>
</feature>
<evidence type="ECO:0000256" key="1">
    <source>
        <dbReference type="SAM" id="MobiDB-lite"/>
    </source>
</evidence>
<dbReference type="InterPro" id="IPR022655">
    <property type="entry name" value="DUF1553"/>
</dbReference>
<feature type="domain" description="DUF1553" evidence="4">
    <location>
        <begin position="735"/>
        <end position="992"/>
    </location>
</feature>
<dbReference type="PANTHER" id="PTHR35889:SF3">
    <property type="entry name" value="F-BOX DOMAIN-CONTAINING PROTEIN"/>
    <property type="match status" value="1"/>
</dbReference>
<organism evidence="6 7">
    <name type="scientific">Tautonia plasticadhaerens</name>
    <dbReference type="NCBI Taxonomy" id="2527974"/>
    <lineage>
        <taxon>Bacteria</taxon>
        <taxon>Pseudomonadati</taxon>
        <taxon>Planctomycetota</taxon>
        <taxon>Planctomycetia</taxon>
        <taxon>Isosphaerales</taxon>
        <taxon>Isosphaeraceae</taxon>
        <taxon>Tautonia</taxon>
    </lineage>
</organism>
<dbReference type="InterPro" id="IPR036909">
    <property type="entry name" value="Cyt_c-like_dom_sf"/>
</dbReference>
<feature type="chain" id="PRO_5022104280" evidence="2">
    <location>
        <begin position="27"/>
        <end position="1042"/>
    </location>
</feature>
<dbReference type="InterPro" id="IPR011444">
    <property type="entry name" value="DUF1549"/>
</dbReference>
<dbReference type="Pfam" id="PF07635">
    <property type="entry name" value="PSCyt1"/>
    <property type="match status" value="1"/>
</dbReference>
<feature type="signal peptide" evidence="2">
    <location>
        <begin position="1"/>
        <end position="26"/>
    </location>
</feature>
<feature type="domain" description="Cytochrome C Planctomycete-type" evidence="5">
    <location>
        <begin position="59"/>
        <end position="117"/>
    </location>
</feature>
<dbReference type="GO" id="GO:0009055">
    <property type="term" value="F:electron transfer activity"/>
    <property type="evidence" value="ECO:0007669"/>
    <property type="project" value="InterPro"/>
</dbReference>
<protein>
    <submittedName>
        <fullName evidence="6">Planctomycete cytochrome C</fullName>
    </submittedName>
</protein>